<sequence length="130" mass="15132">MREHEGIGLTSNQIGLNLSAFAMIWDSKPIVVFNPEIIEYSEETTYFRELCLSYPGLEIAIRRSESIKAQFEVSDGSTKGAVFNGLSSRIFQHEMEHVNGREYFWEVSNFILKQAMKKRKHNLKKMRRDV</sequence>
<accession>A0A381XL45</accession>
<organism evidence="2">
    <name type="scientific">marine metagenome</name>
    <dbReference type="NCBI Taxonomy" id="408172"/>
    <lineage>
        <taxon>unclassified sequences</taxon>
        <taxon>metagenomes</taxon>
        <taxon>ecological metagenomes</taxon>
    </lineage>
</organism>
<dbReference type="PRINTS" id="PR01576">
    <property type="entry name" value="PDEFORMYLASE"/>
</dbReference>
<gene>
    <name evidence="2" type="ORF">METZ01_LOCUS117857</name>
</gene>
<proteinExistence type="inferred from homology"/>
<dbReference type="Gene3D" id="3.90.45.10">
    <property type="entry name" value="Peptide deformylase"/>
    <property type="match status" value="1"/>
</dbReference>
<name>A0A381XL45_9ZZZZ</name>
<protein>
    <recommendedName>
        <fullName evidence="3">Peptide deformylase</fullName>
    </recommendedName>
</protein>
<dbReference type="PANTHER" id="PTHR10458">
    <property type="entry name" value="PEPTIDE DEFORMYLASE"/>
    <property type="match status" value="1"/>
</dbReference>
<evidence type="ECO:0000313" key="2">
    <source>
        <dbReference type="EMBL" id="SVA65003.1"/>
    </source>
</evidence>
<reference evidence="2" key="1">
    <citation type="submission" date="2018-05" db="EMBL/GenBank/DDBJ databases">
        <authorList>
            <person name="Lanie J.A."/>
            <person name="Ng W.-L."/>
            <person name="Kazmierczak K.M."/>
            <person name="Andrzejewski T.M."/>
            <person name="Davidsen T.M."/>
            <person name="Wayne K.J."/>
            <person name="Tettelin H."/>
            <person name="Glass J.I."/>
            <person name="Rusch D."/>
            <person name="Podicherti R."/>
            <person name="Tsui H.-C.T."/>
            <person name="Winkler M.E."/>
        </authorList>
    </citation>
    <scope>NUCLEOTIDE SEQUENCE</scope>
</reference>
<evidence type="ECO:0008006" key="3">
    <source>
        <dbReference type="Google" id="ProtNLM"/>
    </source>
</evidence>
<dbReference type="GO" id="GO:0042586">
    <property type="term" value="F:peptide deformylase activity"/>
    <property type="evidence" value="ECO:0007669"/>
    <property type="project" value="InterPro"/>
</dbReference>
<dbReference type="AlphaFoldDB" id="A0A381XL45"/>
<dbReference type="Pfam" id="PF01327">
    <property type="entry name" value="Pep_deformylase"/>
    <property type="match status" value="1"/>
</dbReference>
<evidence type="ECO:0000256" key="1">
    <source>
        <dbReference type="ARBA" id="ARBA00010759"/>
    </source>
</evidence>
<dbReference type="SUPFAM" id="SSF56420">
    <property type="entry name" value="Peptide deformylase"/>
    <property type="match status" value="1"/>
</dbReference>
<dbReference type="EMBL" id="UINC01015437">
    <property type="protein sequence ID" value="SVA65003.1"/>
    <property type="molecule type" value="Genomic_DNA"/>
</dbReference>
<comment type="similarity">
    <text evidence="1">Belongs to the polypeptide deformylase family.</text>
</comment>
<dbReference type="InterPro" id="IPR023635">
    <property type="entry name" value="Peptide_deformylase"/>
</dbReference>
<dbReference type="InterPro" id="IPR036821">
    <property type="entry name" value="Peptide_deformylase_sf"/>
</dbReference>
<dbReference type="PANTHER" id="PTHR10458:SF22">
    <property type="entry name" value="PEPTIDE DEFORMYLASE"/>
    <property type="match status" value="1"/>
</dbReference>